<gene>
    <name evidence="2" type="ORF">PMAYCL1PPCAC_32649</name>
</gene>
<organism evidence="2 3">
    <name type="scientific">Pristionchus mayeri</name>
    <dbReference type="NCBI Taxonomy" id="1317129"/>
    <lineage>
        <taxon>Eukaryota</taxon>
        <taxon>Metazoa</taxon>
        <taxon>Ecdysozoa</taxon>
        <taxon>Nematoda</taxon>
        <taxon>Chromadorea</taxon>
        <taxon>Rhabditida</taxon>
        <taxon>Rhabditina</taxon>
        <taxon>Diplogasteromorpha</taxon>
        <taxon>Diplogasteroidea</taxon>
        <taxon>Neodiplogasteridae</taxon>
        <taxon>Pristionchus</taxon>
    </lineage>
</organism>
<evidence type="ECO:0000313" key="2">
    <source>
        <dbReference type="EMBL" id="GMR62454.1"/>
    </source>
</evidence>
<sequence length="96" mass="10650">FRIPRMASKLSLVLLLVFCAASASAGLIRPPCHRLEHIVPLPYLAPRIADIGRCSDGCVPDTFAPMQILYLNEATYPEVQNESVDIVVRTCKPRDQ</sequence>
<dbReference type="Proteomes" id="UP001328107">
    <property type="component" value="Unassembled WGS sequence"/>
</dbReference>
<accession>A0AAN5DI69</accession>
<comment type="caution">
    <text evidence="2">The sequence shown here is derived from an EMBL/GenBank/DDBJ whole genome shotgun (WGS) entry which is preliminary data.</text>
</comment>
<feature type="chain" id="PRO_5043051342" evidence="1">
    <location>
        <begin position="26"/>
        <end position="96"/>
    </location>
</feature>
<dbReference type="AlphaFoldDB" id="A0AAN5DI69"/>
<keyword evidence="3" id="KW-1185">Reference proteome</keyword>
<evidence type="ECO:0000313" key="3">
    <source>
        <dbReference type="Proteomes" id="UP001328107"/>
    </source>
</evidence>
<dbReference type="EMBL" id="BTRK01000006">
    <property type="protein sequence ID" value="GMR62454.1"/>
    <property type="molecule type" value="Genomic_DNA"/>
</dbReference>
<feature type="non-terminal residue" evidence="2">
    <location>
        <position position="1"/>
    </location>
</feature>
<keyword evidence="1" id="KW-0732">Signal</keyword>
<proteinExistence type="predicted"/>
<evidence type="ECO:0000256" key="1">
    <source>
        <dbReference type="SAM" id="SignalP"/>
    </source>
</evidence>
<reference evidence="3" key="1">
    <citation type="submission" date="2022-10" db="EMBL/GenBank/DDBJ databases">
        <title>Genome assembly of Pristionchus species.</title>
        <authorList>
            <person name="Yoshida K."/>
            <person name="Sommer R.J."/>
        </authorList>
    </citation>
    <scope>NUCLEOTIDE SEQUENCE [LARGE SCALE GENOMIC DNA]</scope>
    <source>
        <strain evidence="3">RS5460</strain>
    </source>
</reference>
<protein>
    <submittedName>
        <fullName evidence="2">Uncharacterized protein</fullName>
    </submittedName>
</protein>
<feature type="signal peptide" evidence="1">
    <location>
        <begin position="1"/>
        <end position="25"/>
    </location>
</feature>
<name>A0AAN5DI69_9BILA</name>